<dbReference type="Pfam" id="PF24681">
    <property type="entry name" value="Kelch_KLHDC2_KLHL20_DRC7"/>
    <property type="match status" value="1"/>
</dbReference>
<accession>A0A1M6A2P2</accession>
<dbReference type="AlphaFoldDB" id="A0A1M6A2P2"/>
<reference evidence="1 2" key="1">
    <citation type="submission" date="2016-11" db="EMBL/GenBank/DDBJ databases">
        <authorList>
            <person name="Jaros S."/>
            <person name="Januszkiewicz K."/>
            <person name="Wedrychowicz H."/>
        </authorList>
    </citation>
    <scope>NUCLEOTIDE SEQUENCE [LARGE SCALE GENOMIC DNA]</scope>
    <source>
        <strain evidence="1 2">CGMCC 1.12213</strain>
    </source>
</reference>
<dbReference type="eggNOG" id="COG3055">
    <property type="taxonomic scope" value="Bacteria"/>
</dbReference>
<dbReference type="InterPro" id="IPR015915">
    <property type="entry name" value="Kelch-typ_b-propeller"/>
</dbReference>
<proteinExistence type="predicted"/>
<dbReference type="InterPro" id="IPR052392">
    <property type="entry name" value="Kelch-BTB_domain-containing"/>
</dbReference>
<dbReference type="Gene3D" id="2.120.10.80">
    <property type="entry name" value="Kelch-type beta propeller"/>
    <property type="match status" value="2"/>
</dbReference>
<evidence type="ECO:0000313" key="2">
    <source>
        <dbReference type="Proteomes" id="UP000184396"/>
    </source>
</evidence>
<dbReference type="STRING" id="1178825.SAMN05216261_0175"/>
<dbReference type="SMART" id="SM00612">
    <property type="entry name" value="Kelch"/>
    <property type="match status" value="3"/>
</dbReference>
<dbReference type="InterPro" id="IPR006652">
    <property type="entry name" value="Kelch_1"/>
</dbReference>
<sequence>MTIKHTVQFLLLFSMVFFLFQCKSLEGFKWEQVETNNLPSARHECGFVEANGLFYLIGGRGLKPVDIYNIKTEKWTQGAKPPIEIHHFQAVNYNNNIYVIGAMTGKYPHETPLDKILIYKPIEDLWIWGDTIPESRRRGSAGIVIKDDFAYIICGITDGHWEGHVPWADTYNFKTGKWTVLTNAPRARDHFQAAIHNNNIYCASGRNSSAKTNETFNLTIPEIDVYDIEKDEWVTLSEASKIITQRAGASTIINGGNLIIIGGESASQKTAHNDVEIMDIKSGSWKDGPKLTTGRHGTQAILYENTIYTAAGSGNRGGKPELSSLEACLR</sequence>
<dbReference type="Proteomes" id="UP000184396">
    <property type="component" value="Unassembled WGS sequence"/>
</dbReference>
<evidence type="ECO:0000313" key="1">
    <source>
        <dbReference type="EMBL" id="SHI30742.1"/>
    </source>
</evidence>
<organism evidence="1 2">
    <name type="scientific">Algibacter luteus</name>
    <dbReference type="NCBI Taxonomy" id="1178825"/>
    <lineage>
        <taxon>Bacteria</taxon>
        <taxon>Pseudomonadati</taxon>
        <taxon>Bacteroidota</taxon>
        <taxon>Flavobacteriia</taxon>
        <taxon>Flavobacteriales</taxon>
        <taxon>Flavobacteriaceae</taxon>
        <taxon>Algibacter</taxon>
    </lineage>
</organism>
<dbReference type="PANTHER" id="PTHR46375">
    <property type="entry name" value="KELCH REPEAT AND BTB DOMAIN-CONTAINING PROTEIN 13-RELATED"/>
    <property type="match status" value="1"/>
</dbReference>
<dbReference type="EMBL" id="FQYK01000001">
    <property type="protein sequence ID" value="SHI30742.1"/>
    <property type="molecule type" value="Genomic_DNA"/>
</dbReference>
<protein>
    <submittedName>
        <fullName evidence="1">Kelch motif-containing protein</fullName>
    </submittedName>
</protein>
<name>A0A1M6A2P2_9FLAO</name>
<dbReference type="SUPFAM" id="SSF117281">
    <property type="entry name" value="Kelch motif"/>
    <property type="match status" value="2"/>
</dbReference>
<dbReference type="PANTHER" id="PTHR46375:SF3">
    <property type="entry name" value="KELCH REPEAT AND BTB DOMAIN-CONTAINING PROTEIN 13"/>
    <property type="match status" value="1"/>
</dbReference>
<gene>
    <name evidence="1" type="ORF">SAMN05216261_0175</name>
</gene>
<keyword evidence="2" id="KW-1185">Reference proteome</keyword>